<organism evidence="2 3">
    <name type="scientific">Halobium salinum</name>
    <dbReference type="NCBI Taxonomy" id="1364940"/>
    <lineage>
        <taxon>Archaea</taxon>
        <taxon>Methanobacteriati</taxon>
        <taxon>Methanobacteriota</taxon>
        <taxon>Stenosarchaea group</taxon>
        <taxon>Halobacteria</taxon>
        <taxon>Halobacteriales</taxon>
        <taxon>Haloferacaceae</taxon>
        <taxon>Halobium</taxon>
    </lineage>
</organism>
<dbReference type="PROSITE" id="PS51318">
    <property type="entry name" value="TAT"/>
    <property type="match status" value="1"/>
</dbReference>
<protein>
    <recommendedName>
        <fullName evidence="4">Tat (Twin-arginine translocation) pathway signal sequence</fullName>
    </recommendedName>
</protein>
<evidence type="ECO:0000256" key="1">
    <source>
        <dbReference type="SAM" id="MobiDB-lite"/>
    </source>
</evidence>
<name>A0ABD5PIL0_9EURY</name>
<keyword evidence="3" id="KW-1185">Reference proteome</keyword>
<dbReference type="EMBL" id="JBHSDS010000017">
    <property type="protein sequence ID" value="MFC4360588.1"/>
    <property type="molecule type" value="Genomic_DNA"/>
</dbReference>
<comment type="caution">
    <text evidence="2">The sequence shown here is derived from an EMBL/GenBank/DDBJ whole genome shotgun (WGS) entry which is preliminary data.</text>
</comment>
<sequence>MNRRRFLASGAALAVAAAGGCTGCARSPSASLSMDPVTDAAVVERVTSDLAEEGNGDRYTLIRDTVANGSATVERTEPPLPEGVPFVYAGAVYELAHEVVSSTPSTSFQITLNPADGDPDPAEVVRFEALPAVDRRKFEARGWDGEFLGFGTTMLYLDDEIPASALVPDPERPIIEWDSETRGRFTVDGSYDRPLHTYRYTAELLYESAADLGETLRERYAFTLSGLENGEREIVETAISDEGGYTAPPDEAVPEAMSRLAARFREHEQVPRLSELRDGEVDDEPTERDADAQSASGTYLVRYRGQVYYTSLFVRESTTTAS</sequence>
<evidence type="ECO:0000313" key="3">
    <source>
        <dbReference type="Proteomes" id="UP001595921"/>
    </source>
</evidence>
<reference evidence="2 3" key="1">
    <citation type="journal article" date="2019" name="Int. J. Syst. Evol. Microbiol.">
        <title>The Global Catalogue of Microorganisms (GCM) 10K type strain sequencing project: providing services to taxonomists for standard genome sequencing and annotation.</title>
        <authorList>
            <consortium name="The Broad Institute Genomics Platform"/>
            <consortium name="The Broad Institute Genome Sequencing Center for Infectious Disease"/>
            <person name="Wu L."/>
            <person name="Ma J."/>
        </authorList>
    </citation>
    <scope>NUCLEOTIDE SEQUENCE [LARGE SCALE GENOMIC DNA]</scope>
    <source>
        <strain evidence="2 3">CGMCC 1.12553</strain>
    </source>
</reference>
<evidence type="ECO:0008006" key="4">
    <source>
        <dbReference type="Google" id="ProtNLM"/>
    </source>
</evidence>
<feature type="region of interest" description="Disordered" evidence="1">
    <location>
        <begin position="271"/>
        <end position="294"/>
    </location>
</feature>
<dbReference type="AlphaFoldDB" id="A0ABD5PIL0"/>
<proteinExistence type="predicted"/>
<dbReference type="Proteomes" id="UP001595921">
    <property type="component" value="Unassembled WGS sequence"/>
</dbReference>
<evidence type="ECO:0000313" key="2">
    <source>
        <dbReference type="EMBL" id="MFC4360588.1"/>
    </source>
</evidence>
<accession>A0ABD5PIL0</accession>
<dbReference type="PROSITE" id="PS51257">
    <property type="entry name" value="PROKAR_LIPOPROTEIN"/>
    <property type="match status" value="1"/>
</dbReference>
<gene>
    <name evidence="2" type="ORF">ACFO0N_21800</name>
</gene>
<dbReference type="InterPro" id="IPR006311">
    <property type="entry name" value="TAT_signal"/>
</dbReference>
<dbReference type="RefSeq" id="WP_267620928.1">
    <property type="nucleotide sequence ID" value="NZ_JAODIW010000005.1"/>
</dbReference>